<protein>
    <recommendedName>
        <fullName evidence="1">Myb/SANT-like DNA-binding domain-containing protein</fullName>
    </recommendedName>
</protein>
<organism evidence="2 3">
    <name type="scientific">Daphnia galeata</name>
    <dbReference type="NCBI Taxonomy" id="27404"/>
    <lineage>
        <taxon>Eukaryota</taxon>
        <taxon>Metazoa</taxon>
        <taxon>Ecdysozoa</taxon>
        <taxon>Arthropoda</taxon>
        <taxon>Crustacea</taxon>
        <taxon>Branchiopoda</taxon>
        <taxon>Diplostraca</taxon>
        <taxon>Cladocera</taxon>
        <taxon>Anomopoda</taxon>
        <taxon>Daphniidae</taxon>
        <taxon>Daphnia</taxon>
    </lineage>
</organism>
<dbReference type="Pfam" id="PF13837">
    <property type="entry name" value="Myb_DNA-bind_4"/>
    <property type="match status" value="1"/>
</dbReference>
<sequence length="71" mass="8295">MLDIYESLKTRPALSKPHKRMALWTAIAEELANYDFSFSPSQCMDKFSKLQAQFRSRLDIKDRTLEPSLVE</sequence>
<reference evidence="2" key="1">
    <citation type="submission" date="2021-11" db="EMBL/GenBank/DDBJ databases">
        <authorList>
            <person name="Schell T."/>
        </authorList>
    </citation>
    <scope>NUCLEOTIDE SEQUENCE</scope>
    <source>
        <strain evidence="2">M5</strain>
    </source>
</reference>
<dbReference type="Proteomes" id="UP000789390">
    <property type="component" value="Unassembled WGS sequence"/>
</dbReference>
<comment type="caution">
    <text evidence="2">The sequence shown here is derived from an EMBL/GenBank/DDBJ whole genome shotgun (WGS) entry which is preliminary data.</text>
</comment>
<evidence type="ECO:0000259" key="1">
    <source>
        <dbReference type="Pfam" id="PF13837"/>
    </source>
</evidence>
<evidence type="ECO:0000313" key="3">
    <source>
        <dbReference type="Proteomes" id="UP000789390"/>
    </source>
</evidence>
<name>A0A8J2RS45_9CRUS</name>
<dbReference type="Gene3D" id="1.10.10.60">
    <property type="entry name" value="Homeodomain-like"/>
    <property type="match status" value="1"/>
</dbReference>
<dbReference type="InterPro" id="IPR044822">
    <property type="entry name" value="Myb_DNA-bind_4"/>
</dbReference>
<proteinExistence type="predicted"/>
<gene>
    <name evidence="2" type="ORF">DGAL_LOCUS10759</name>
</gene>
<keyword evidence="3" id="KW-1185">Reference proteome</keyword>
<dbReference type="EMBL" id="CAKKLH010000276">
    <property type="protein sequence ID" value="CAH0107461.1"/>
    <property type="molecule type" value="Genomic_DNA"/>
</dbReference>
<feature type="domain" description="Myb/SANT-like DNA-binding" evidence="1">
    <location>
        <begin position="1"/>
        <end position="58"/>
    </location>
</feature>
<evidence type="ECO:0000313" key="2">
    <source>
        <dbReference type="EMBL" id="CAH0107461.1"/>
    </source>
</evidence>
<accession>A0A8J2RS45</accession>
<dbReference type="AlphaFoldDB" id="A0A8J2RS45"/>